<dbReference type="SMART" id="SM00826">
    <property type="entry name" value="PKS_DH"/>
    <property type="match status" value="1"/>
</dbReference>
<organism evidence="13 14">
    <name type="scientific">Xylaria arbuscula</name>
    <dbReference type="NCBI Taxonomy" id="114810"/>
    <lineage>
        <taxon>Eukaryota</taxon>
        <taxon>Fungi</taxon>
        <taxon>Dikarya</taxon>
        <taxon>Ascomycota</taxon>
        <taxon>Pezizomycotina</taxon>
        <taxon>Sordariomycetes</taxon>
        <taxon>Xylariomycetidae</taxon>
        <taxon>Xylariales</taxon>
        <taxon>Xylariaceae</taxon>
        <taxon>Xylaria</taxon>
    </lineage>
</organism>
<dbReference type="Gene3D" id="3.40.366.10">
    <property type="entry name" value="Malonyl-Coenzyme A Acyl Carrier Protein, domain 2"/>
    <property type="match status" value="1"/>
</dbReference>
<reference evidence="13" key="1">
    <citation type="submission" date="2022-07" db="EMBL/GenBank/DDBJ databases">
        <title>Genome Sequence of Xylaria arbuscula.</title>
        <authorList>
            <person name="Buettner E."/>
        </authorList>
    </citation>
    <scope>NUCLEOTIDE SEQUENCE</scope>
    <source>
        <strain evidence="13">VT107</strain>
    </source>
</reference>
<dbReference type="SUPFAM" id="SSF52151">
    <property type="entry name" value="FabD/lysophospholipase-like"/>
    <property type="match status" value="1"/>
</dbReference>
<dbReference type="InterPro" id="IPR018201">
    <property type="entry name" value="Ketoacyl_synth_AS"/>
</dbReference>
<dbReference type="Pfam" id="PF14765">
    <property type="entry name" value="PS-DH"/>
    <property type="match status" value="1"/>
</dbReference>
<evidence type="ECO:0000256" key="3">
    <source>
        <dbReference type="ARBA" id="ARBA00022603"/>
    </source>
</evidence>
<feature type="domain" description="Carrier" evidence="10">
    <location>
        <begin position="2371"/>
        <end position="2449"/>
    </location>
</feature>
<dbReference type="InterPro" id="IPR016036">
    <property type="entry name" value="Malonyl_transacylase_ACP-bd"/>
</dbReference>
<dbReference type="GO" id="GO:0031177">
    <property type="term" value="F:phosphopantetheine binding"/>
    <property type="evidence" value="ECO:0007669"/>
    <property type="project" value="InterPro"/>
</dbReference>
<evidence type="ECO:0000313" key="14">
    <source>
        <dbReference type="Proteomes" id="UP001148614"/>
    </source>
</evidence>
<name>A0A9W8NP06_9PEZI</name>
<keyword evidence="3" id="KW-0489">Methyltransferase</keyword>
<dbReference type="InterPro" id="IPR013154">
    <property type="entry name" value="ADH-like_N"/>
</dbReference>
<dbReference type="InterPro" id="IPR016039">
    <property type="entry name" value="Thiolase-like"/>
</dbReference>
<dbReference type="InterPro" id="IPR020807">
    <property type="entry name" value="PKS_DH"/>
</dbReference>
<dbReference type="PROSITE" id="PS50075">
    <property type="entry name" value="CARRIER"/>
    <property type="match status" value="1"/>
</dbReference>
<dbReference type="PROSITE" id="PS52004">
    <property type="entry name" value="KS3_2"/>
    <property type="match status" value="1"/>
</dbReference>
<dbReference type="Pfam" id="PF21089">
    <property type="entry name" value="PKS_DH_N"/>
    <property type="match status" value="1"/>
</dbReference>
<dbReference type="Pfam" id="PF08240">
    <property type="entry name" value="ADH_N"/>
    <property type="match status" value="1"/>
</dbReference>
<dbReference type="PANTHER" id="PTHR43775:SF49">
    <property type="entry name" value="SYNTHASE, PUTATIVE (JCVI)-RELATED"/>
    <property type="match status" value="1"/>
</dbReference>
<dbReference type="Pfam" id="PF08242">
    <property type="entry name" value="Methyltransf_12"/>
    <property type="match status" value="1"/>
</dbReference>
<dbReference type="Pfam" id="PF00698">
    <property type="entry name" value="Acyl_transf_1"/>
    <property type="match status" value="1"/>
</dbReference>
<dbReference type="InterPro" id="IPR014031">
    <property type="entry name" value="Ketoacyl_synth_C"/>
</dbReference>
<keyword evidence="4" id="KW-0808">Transferase</keyword>
<dbReference type="InterPro" id="IPR020843">
    <property type="entry name" value="ER"/>
</dbReference>
<dbReference type="CDD" id="cd05274">
    <property type="entry name" value="KR_FAS_SDR_x"/>
    <property type="match status" value="1"/>
</dbReference>
<dbReference type="InterPro" id="IPR049900">
    <property type="entry name" value="PKS_mFAS_DH"/>
</dbReference>
<dbReference type="InterPro" id="IPR020806">
    <property type="entry name" value="PKS_PP-bd"/>
</dbReference>
<keyword evidence="2" id="KW-0597">Phosphoprotein</keyword>
<dbReference type="SUPFAM" id="SSF51735">
    <property type="entry name" value="NAD(P)-binding Rossmann-fold domains"/>
    <property type="match status" value="2"/>
</dbReference>
<dbReference type="VEuPathDB" id="FungiDB:F4678DRAFT_471227"/>
<keyword evidence="1" id="KW-0596">Phosphopantetheine</keyword>
<dbReference type="SMART" id="SM00827">
    <property type="entry name" value="PKS_AT"/>
    <property type="match status" value="1"/>
</dbReference>
<dbReference type="Gene3D" id="3.30.70.3290">
    <property type="match status" value="1"/>
</dbReference>
<dbReference type="Gene3D" id="1.10.1200.10">
    <property type="entry name" value="ACP-like"/>
    <property type="match status" value="1"/>
</dbReference>
<evidence type="ECO:0000256" key="8">
    <source>
        <dbReference type="ARBA" id="ARBA00023315"/>
    </source>
</evidence>
<dbReference type="InterPro" id="IPR013968">
    <property type="entry name" value="PKS_KR"/>
</dbReference>
<dbReference type="InterPro" id="IPR049551">
    <property type="entry name" value="PKS_DH_C"/>
</dbReference>
<feature type="region of interest" description="C-terminal hotdog fold" evidence="9">
    <location>
        <begin position="1043"/>
        <end position="1195"/>
    </location>
</feature>
<dbReference type="Pfam" id="PF16197">
    <property type="entry name" value="KAsynt_C_assoc"/>
    <property type="match status" value="1"/>
</dbReference>
<dbReference type="SUPFAM" id="SSF55048">
    <property type="entry name" value="Probable ACP-binding domain of malonyl-CoA ACP transacylase"/>
    <property type="match status" value="1"/>
</dbReference>
<dbReference type="InterPro" id="IPR049552">
    <property type="entry name" value="PKS_DH_N"/>
</dbReference>
<evidence type="ECO:0000256" key="5">
    <source>
        <dbReference type="ARBA" id="ARBA00022857"/>
    </source>
</evidence>
<evidence type="ECO:0000256" key="7">
    <source>
        <dbReference type="ARBA" id="ARBA00023268"/>
    </source>
</evidence>
<evidence type="ECO:0000256" key="2">
    <source>
        <dbReference type="ARBA" id="ARBA00022553"/>
    </source>
</evidence>
<dbReference type="InterPro" id="IPR036291">
    <property type="entry name" value="NAD(P)-bd_dom_sf"/>
</dbReference>
<keyword evidence="8" id="KW-0012">Acyltransferase</keyword>
<evidence type="ECO:0000313" key="13">
    <source>
        <dbReference type="EMBL" id="KAJ3580394.1"/>
    </source>
</evidence>
<evidence type="ECO:0000259" key="10">
    <source>
        <dbReference type="PROSITE" id="PS50075"/>
    </source>
</evidence>
<proteinExistence type="predicted"/>
<evidence type="ECO:0008006" key="15">
    <source>
        <dbReference type="Google" id="ProtNLM"/>
    </source>
</evidence>
<dbReference type="InterPro" id="IPR016035">
    <property type="entry name" value="Acyl_Trfase/lysoPLipase"/>
</dbReference>
<dbReference type="CDD" id="cd05195">
    <property type="entry name" value="enoyl_red"/>
    <property type="match status" value="1"/>
</dbReference>
<sequence>MGSSQCLGGYTASPFEPIAIIGMAMRLPGRVRSGEDFWKLLSQKKDGLCSIPNGRFNKDGFVDPSGLLGTIPMDSAYFLEDVEIQEFDPTVFSIPKKELERLDPSQRQLLQVAYECMENAGVSSWRGSNLGCYVGCFGEDWQDLNAKETQHSGGYRGTGYGDFVLSNRISYEFDLRGPSMTVKTACSSSMVCLDLACEAIRNGQCDGALVGATSLIFSPTMWLSLHDQGLLSPTGQSKTFDASADGYARGEAVNMILIKRATDAIRDNDPIRAIIRGTSVNTDGRTQGMLVPSPVTQAALIRHTYNVAGIPNMSDTAMFETHGTGTPIGDPMETQAVGDCFGEKGIIITSVKPNVGHSEGAAGLTSLIKCVLALERRMIPPNILFNTPNPKIPFEKCKLHVPTEVEPWPKGRAERISVNSFGIGGVNAHVILESPRQFGLPDRAGATCNGHVGHATKSQSLLLFSAYSGGALEDQIEACRAYARTSHISIRDLSYTLANRREHRSHRAYAVTGDVLTFQACAPRATSNSQPHVGWVFTGQGAQWAQMGAELIDTNHVFCHTIRKLDKFLLTLPIPPPWTIEGELRKDSTTSRVHQAIMGHPLSLALQIGLVDVLRSWGITPNMILGHSSGEMAAAYASGAITAENAMAAAVFRSSLDCGPDQKGTMAAVGLGSRDVLPFLVPGVVIACENSHCSITLSGDWNGVLEVVKAINLQLPGTFTRLLRVEKAFHSHHMLAYGESYESHLRPYMKTLSQNPKVPFYSSLTGKRLTGAGKLGPEYWRSNLENPVLFNSALRNALLHEKNPVVLIEIGPHPALSGPIRQILNDLGRTDTHIATLSRGVGCHESILQLAGKLYLENVPMNYHNQCPPGQFLADLPAYAWRRDMTYWAESRIAHEWRFRDYVPHELLGSRIIENGPQPCWRNVLQLENAPWLKGHQINGKVVFPGAAYIGMIGEALRQLTGKTTYSLRNVRIAAARVLEEDKTTEFSTTLKPIMIDTSEASPWYMFTISSFDGSQWTTNCSGEARSSMDKSVLFQISEPSFSFPRKVDEKTWFNALERIGLSLTGMFSGILSITATTTSHEAAAVLPAQQAAKSRSDIYTLHPSFIDKCFQVLGVAAGHGLARNMTTLAVPTFIEEMVIAPCTTDLKIVARIDTLERGSYTGNVYGGNNFYLKGYKSSVLGSEEIDKELMIAHAEWRPSCDFTDLNEHLYSRQEPPQNWPLLEELTILCVLDHLERIKLTDAAPRHYSNFLDWMKLYVDRYISGHNMFIPKDTRLEVANTSERETRIGEIVATMSTSSWSILSTAIYRLFTAAPAIFSGETHPLSVLREDDVLTQVYTIGDTLNFAEALRLIANTNPRLRVLEIGAGTGGTTAKVLQALKSSFGERLYSTYTYTDISSGFMAAASERFVDYDIEYALLDIAKDPIEQGFQPASYDLIVCSNVLHATPCLQACLQHVYKLLSPGGRLFLQELCPEAKFTNYIYGFLEGWWLGVEDGRSEQPYMSPESWIEALISVGFQTPEAGKLDGNAPYHNSAGIIAARPTTTSTLRRITVLCHDTDDPYATEIRQILEAKDISVENCFFGEPLPANREVISLLDFQRPTVCDLDNSGFDVIMNYLQTHKQRILWIMQGSQIGCTDPRAAMTLGLARTARNELSVNLVTVEIDSEATPASTAAAIDKLLFQASSSVGPDSLNPDYEFAVVDDEILIPRFHWQTAPDASMRYRAHAVRGNEGLRSLLIGTPGLLRTMSWSGGEIPTPADGEVLVKTEAVGLNFRDVLIALGVLDNSTTEIGLEGSGIVAAIGTNVHNVSIGDRVVYMTKGCFTSHALVLGELCVKIDDSISFEQGAALPCVYTTTLLALVDKANLRKGQSVLIQSACGGVGLAAIAIAQMVGADIYCTVGTEEKIRYLEANYGVDRSHIFNSRDASFLPAMMNATNNRGVDVVLNSLSGDLMHASWKCVAEFGTMVEIGKRDFRRRAKLSMEAFEQNRSFIGIDMWQITQVQPDIAANLMKRSVQLIQSGAIRAPTIANAFPGSQIQEAFRTMQSAMHIGKIVIKFPKQSTDLQAITPKPTPVFRSDRSYLLVGGLGGLGRAVATWMVEHGARHLIFMSRSAREGVETQDLLNDLRSQDCQVTLVAGSVSSISDVRIVVDVASKPIAGVINMAMVLKDVGLDQMTFEDWSIAVQPKVQGTWNLHDVLPSGLEFFILFSSYSAIVGQLGQANYAAANTFMDAFVQYRHHLGQNASVIDVGVMGDVGFVSQNHQIQDRIEKTGMQVLREQHLLDALAMAWDRSKPLPTESLRVNGAYEFPSQLLIGLMTTTPISSPHNRVAWKRDRRMAIYHNMDRSMTASTTRSPKKTSLKGLLATSFSEQDKSTVIAKAIAGALADFLIKDQQAIPIDQPVGNLGLDSLIAMEVRTWIRQQTGVDASVFTIVQSPSLLHLGDHVRQEMANATAT</sequence>
<gene>
    <name evidence="13" type="ORF">NPX13_g162</name>
</gene>
<dbReference type="GO" id="GO:0004315">
    <property type="term" value="F:3-oxoacyl-[acyl-carrier-protein] synthase activity"/>
    <property type="evidence" value="ECO:0007669"/>
    <property type="project" value="InterPro"/>
</dbReference>
<dbReference type="GO" id="GO:0044550">
    <property type="term" value="P:secondary metabolite biosynthetic process"/>
    <property type="evidence" value="ECO:0007669"/>
    <property type="project" value="TreeGrafter"/>
</dbReference>
<dbReference type="InterPro" id="IPR020841">
    <property type="entry name" value="PKS_Beta-ketoAc_synthase_dom"/>
</dbReference>
<evidence type="ECO:0000259" key="12">
    <source>
        <dbReference type="PROSITE" id="PS52019"/>
    </source>
</evidence>
<dbReference type="InterPro" id="IPR042104">
    <property type="entry name" value="PKS_dehydratase_sf"/>
</dbReference>
<dbReference type="Gene3D" id="3.40.47.10">
    <property type="match status" value="1"/>
</dbReference>
<dbReference type="CDD" id="cd00833">
    <property type="entry name" value="PKS"/>
    <property type="match status" value="1"/>
</dbReference>
<dbReference type="InterPro" id="IPR001227">
    <property type="entry name" value="Ac_transferase_dom_sf"/>
</dbReference>
<keyword evidence="5" id="KW-0521">NADP</keyword>
<dbReference type="SUPFAM" id="SSF53901">
    <property type="entry name" value="Thiolase-like"/>
    <property type="match status" value="1"/>
</dbReference>
<dbReference type="Pfam" id="PF08659">
    <property type="entry name" value="KR"/>
    <property type="match status" value="1"/>
</dbReference>
<dbReference type="Pfam" id="PF00550">
    <property type="entry name" value="PP-binding"/>
    <property type="match status" value="1"/>
</dbReference>
<evidence type="ECO:0000256" key="6">
    <source>
        <dbReference type="ARBA" id="ARBA00023002"/>
    </source>
</evidence>
<dbReference type="GO" id="GO:0008168">
    <property type="term" value="F:methyltransferase activity"/>
    <property type="evidence" value="ECO:0007669"/>
    <property type="project" value="UniProtKB-KW"/>
</dbReference>
<dbReference type="PROSITE" id="PS52019">
    <property type="entry name" value="PKS_MFAS_DH"/>
    <property type="match status" value="1"/>
</dbReference>
<dbReference type="InterPro" id="IPR029063">
    <property type="entry name" value="SAM-dependent_MTases_sf"/>
</dbReference>
<dbReference type="InterPro" id="IPR011032">
    <property type="entry name" value="GroES-like_sf"/>
</dbReference>
<dbReference type="Proteomes" id="UP001148614">
    <property type="component" value="Unassembled WGS sequence"/>
</dbReference>
<dbReference type="GO" id="GO:0032259">
    <property type="term" value="P:methylation"/>
    <property type="evidence" value="ECO:0007669"/>
    <property type="project" value="UniProtKB-KW"/>
</dbReference>
<dbReference type="GO" id="GO:0004312">
    <property type="term" value="F:fatty acid synthase activity"/>
    <property type="evidence" value="ECO:0007669"/>
    <property type="project" value="TreeGrafter"/>
</dbReference>
<dbReference type="Gene3D" id="3.10.129.110">
    <property type="entry name" value="Polyketide synthase dehydratase"/>
    <property type="match status" value="1"/>
</dbReference>
<dbReference type="SUPFAM" id="SSF53335">
    <property type="entry name" value="S-adenosyl-L-methionine-dependent methyltransferases"/>
    <property type="match status" value="1"/>
</dbReference>
<feature type="domain" description="PKS/mFAS DH" evidence="12">
    <location>
        <begin position="905"/>
        <end position="1195"/>
    </location>
</feature>
<dbReference type="SMART" id="SM00829">
    <property type="entry name" value="PKS_ER"/>
    <property type="match status" value="1"/>
</dbReference>
<dbReference type="GO" id="GO:0016491">
    <property type="term" value="F:oxidoreductase activity"/>
    <property type="evidence" value="ECO:0007669"/>
    <property type="project" value="UniProtKB-KW"/>
</dbReference>
<dbReference type="InterPro" id="IPR050091">
    <property type="entry name" value="PKS_NRPS_Biosynth_Enz"/>
</dbReference>
<dbReference type="InterPro" id="IPR014043">
    <property type="entry name" value="Acyl_transferase_dom"/>
</dbReference>
<dbReference type="Pfam" id="PF13602">
    <property type="entry name" value="ADH_zinc_N_2"/>
    <property type="match status" value="1"/>
</dbReference>
<dbReference type="Pfam" id="PF02801">
    <property type="entry name" value="Ketoacyl-synt_C"/>
    <property type="match status" value="1"/>
</dbReference>
<dbReference type="InterPro" id="IPR036736">
    <property type="entry name" value="ACP-like_sf"/>
</dbReference>
<dbReference type="InterPro" id="IPR013217">
    <property type="entry name" value="Methyltransf_12"/>
</dbReference>
<dbReference type="SUPFAM" id="SSF47336">
    <property type="entry name" value="ACP-like"/>
    <property type="match status" value="1"/>
</dbReference>
<evidence type="ECO:0000256" key="1">
    <source>
        <dbReference type="ARBA" id="ARBA00022450"/>
    </source>
</evidence>
<dbReference type="InterPro" id="IPR032821">
    <property type="entry name" value="PKS_assoc"/>
</dbReference>
<dbReference type="Gene3D" id="3.40.50.150">
    <property type="entry name" value="Vaccinia Virus protein VP39"/>
    <property type="match status" value="1"/>
</dbReference>
<evidence type="ECO:0000256" key="9">
    <source>
        <dbReference type="PROSITE-ProRule" id="PRU01363"/>
    </source>
</evidence>
<feature type="domain" description="Ketosynthase family 3 (KS3)" evidence="11">
    <location>
        <begin position="15"/>
        <end position="434"/>
    </location>
</feature>
<comment type="caution">
    <text evidence="13">The sequence shown here is derived from an EMBL/GenBank/DDBJ whole genome shotgun (WGS) entry which is preliminary data.</text>
</comment>
<dbReference type="InterPro" id="IPR057326">
    <property type="entry name" value="KR_dom"/>
</dbReference>
<dbReference type="Gene3D" id="3.90.180.10">
    <property type="entry name" value="Medium-chain alcohol dehydrogenases, catalytic domain"/>
    <property type="match status" value="1"/>
</dbReference>
<keyword evidence="7" id="KW-0511">Multifunctional enzyme</keyword>
<evidence type="ECO:0000259" key="11">
    <source>
        <dbReference type="PROSITE" id="PS52004"/>
    </source>
</evidence>
<feature type="active site" description="Proton donor; for dehydratase activity" evidence="9">
    <location>
        <position position="1108"/>
    </location>
</feature>
<feature type="active site" description="Proton acceptor; for dehydratase activity" evidence="9">
    <location>
        <position position="936"/>
    </location>
</feature>
<dbReference type="EMBL" id="JANPWZ010000009">
    <property type="protein sequence ID" value="KAJ3580394.1"/>
    <property type="molecule type" value="Genomic_DNA"/>
</dbReference>
<keyword evidence="14" id="KW-1185">Reference proteome</keyword>
<dbReference type="CDD" id="cd02440">
    <property type="entry name" value="AdoMet_MTases"/>
    <property type="match status" value="1"/>
</dbReference>
<keyword evidence="6" id="KW-0560">Oxidoreductase</keyword>
<dbReference type="GO" id="GO:0006633">
    <property type="term" value="P:fatty acid biosynthetic process"/>
    <property type="evidence" value="ECO:0007669"/>
    <property type="project" value="InterPro"/>
</dbReference>
<dbReference type="Pfam" id="PF00109">
    <property type="entry name" value="ketoacyl-synt"/>
    <property type="match status" value="1"/>
</dbReference>
<dbReference type="InterPro" id="IPR009081">
    <property type="entry name" value="PP-bd_ACP"/>
</dbReference>
<dbReference type="SMART" id="SM00823">
    <property type="entry name" value="PKS_PP"/>
    <property type="match status" value="1"/>
</dbReference>
<feature type="region of interest" description="N-terminal hotdog fold" evidence="9">
    <location>
        <begin position="905"/>
        <end position="1032"/>
    </location>
</feature>
<accession>A0A9W8NP06</accession>
<protein>
    <recommendedName>
        <fullName evidence="15">Carrier domain-containing protein</fullName>
    </recommendedName>
</protein>
<dbReference type="PROSITE" id="PS00606">
    <property type="entry name" value="KS3_1"/>
    <property type="match status" value="1"/>
</dbReference>
<dbReference type="SMART" id="SM00825">
    <property type="entry name" value="PKS_KS"/>
    <property type="match status" value="1"/>
</dbReference>
<dbReference type="InterPro" id="IPR014030">
    <property type="entry name" value="Ketoacyl_synth_N"/>
</dbReference>
<dbReference type="SUPFAM" id="SSF50129">
    <property type="entry name" value="GroES-like"/>
    <property type="match status" value="1"/>
</dbReference>
<evidence type="ECO:0000256" key="4">
    <source>
        <dbReference type="ARBA" id="ARBA00022679"/>
    </source>
</evidence>
<dbReference type="Gene3D" id="3.40.50.720">
    <property type="entry name" value="NAD(P)-binding Rossmann-like Domain"/>
    <property type="match status" value="2"/>
</dbReference>
<dbReference type="SMART" id="SM00822">
    <property type="entry name" value="PKS_KR"/>
    <property type="match status" value="1"/>
</dbReference>
<dbReference type="PANTHER" id="PTHR43775">
    <property type="entry name" value="FATTY ACID SYNTHASE"/>
    <property type="match status" value="1"/>
</dbReference>